<protein>
    <recommendedName>
        <fullName evidence="1">PDZ domain-containing protein</fullName>
    </recommendedName>
</protein>
<dbReference type="GeneID" id="17295116"/>
<proteinExistence type="predicted"/>
<dbReference type="PANTHER" id="PTHR32060">
    <property type="entry name" value="TAIL-SPECIFIC PROTEASE"/>
    <property type="match status" value="1"/>
</dbReference>
<name>L1IPW5_GUITC</name>
<dbReference type="EMBL" id="JH993049">
    <property type="protein sequence ID" value="EKX38316.1"/>
    <property type="molecule type" value="Genomic_DNA"/>
</dbReference>
<dbReference type="Gene3D" id="2.30.42.10">
    <property type="match status" value="1"/>
</dbReference>
<evidence type="ECO:0000313" key="3">
    <source>
        <dbReference type="EnsemblProtists" id="EKX38316"/>
    </source>
</evidence>
<dbReference type="HOGENOM" id="CLU_805234_0_0_1"/>
<evidence type="ECO:0000313" key="2">
    <source>
        <dbReference type="EMBL" id="EKX38316.1"/>
    </source>
</evidence>
<evidence type="ECO:0000313" key="4">
    <source>
        <dbReference type="Proteomes" id="UP000011087"/>
    </source>
</evidence>
<dbReference type="SUPFAM" id="SSF50156">
    <property type="entry name" value="PDZ domain-like"/>
    <property type="match status" value="1"/>
</dbReference>
<dbReference type="InterPro" id="IPR001478">
    <property type="entry name" value="PDZ"/>
</dbReference>
<feature type="domain" description="PDZ" evidence="1">
    <location>
        <begin position="207"/>
        <end position="269"/>
    </location>
</feature>
<organism evidence="2">
    <name type="scientific">Guillardia theta (strain CCMP2712)</name>
    <name type="common">Cryptophyte</name>
    <dbReference type="NCBI Taxonomy" id="905079"/>
    <lineage>
        <taxon>Eukaryota</taxon>
        <taxon>Cryptophyceae</taxon>
        <taxon>Pyrenomonadales</taxon>
        <taxon>Geminigeraceae</taxon>
        <taxon>Guillardia</taxon>
    </lineage>
</organism>
<gene>
    <name evidence="2" type="ORF">GUITHDRAFT_115464</name>
</gene>
<dbReference type="STRING" id="905079.L1IPW5"/>
<reference evidence="4" key="2">
    <citation type="submission" date="2012-11" db="EMBL/GenBank/DDBJ databases">
        <authorList>
            <person name="Kuo A."/>
            <person name="Curtis B.A."/>
            <person name="Tanifuji G."/>
            <person name="Burki F."/>
            <person name="Gruber A."/>
            <person name="Irimia M."/>
            <person name="Maruyama S."/>
            <person name="Arias M.C."/>
            <person name="Ball S.G."/>
            <person name="Gile G.H."/>
            <person name="Hirakawa Y."/>
            <person name="Hopkins J.F."/>
            <person name="Rensing S.A."/>
            <person name="Schmutz J."/>
            <person name="Symeonidi A."/>
            <person name="Elias M."/>
            <person name="Eveleigh R.J."/>
            <person name="Herman E.K."/>
            <person name="Klute M.J."/>
            <person name="Nakayama T."/>
            <person name="Obornik M."/>
            <person name="Reyes-Prieto A."/>
            <person name="Armbrust E.V."/>
            <person name="Aves S.J."/>
            <person name="Beiko R.G."/>
            <person name="Coutinho P."/>
            <person name="Dacks J.B."/>
            <person name="Durnford D.G."/>
            <person name="Fast N.M."/>
            <person name="Green B.R."/>
            <person name="Grisdale C."/>
            <person name="Hempe F."/>
            <person name="Henrissat B."/>
            <person name="Hoppner M.P."/>
            <person name="Ishida K.-I."/>
            <person name="Kim E."/>
            <person name="Koreny L."/>
            <person name="Kroth P.G."/>
            <person name="Liu Y."/>
            <person name="Malik S.-B."/>
            <person name="Maier U.G."/>
            <person name="McRose D."/>
            <person name="Mock T."/>
            <person name="Neilson J.A."/>
            <person name="Onodera N.T."/>
            <person name="Poole A.M."/>
            <person name="Pritham E.J."/>
            <person name="Richards T.A."/>
            <person name="Rocap G."/>
            <person name="Roy S.W."/>
            <person name="Sarai C."/>
            <person name="Schaack S."/>
            <person name="Shirato S."/>
            <person name="Slamovits C.H."/>
            <person name="Spencer D.F."/>
            <person name="Suzuki S."/>
            <person name="Worden A.Z."/>
            <person name="Zauner S."/>
            <person name="Barry K."/>
            <person name="Bell C."/>
            <person name="Bharti A.K."/>
            <person name="Crow J.A."/>
            <person name="Grimwood J."/>
            <person name="Kramer R."/>
            <person name="Lindquist E."/>
            <person name="Lucas S."/>
            <person name="Salamov A."/>
            <person name="McFadden G.I."/>
            <person name="Lane C.E."/>
            <person name="Keeling P.J."/>
            <person name="Gray M.W."/>
            <person name="Grigoriev I.V."/>
            <person name="Archibald J.M."/>
        </authorList>
    </citation>
    <scope>NUCLEOTIDE SEQUENCE</scope>
    <source>
        <strain evidence="4">CCMP2712</strain>
    </source>
</reference>
<accession>L1IPW5</accession>
<keyword evidence="4" id="KW-1185">Reference proteome</keyword>
<dbReference type="OrthoDB" id="8058206at2759"/>
<dbReference type="PROSITE" id="PS50106">
    <property type="entry name" value="PDZ"/>
    <property type="match status" value="1"/>
</dbReference>
<reference evidence="3" key="3">
    <citation type="submission" date="2015-06" db="UniProtKB">
        <authorList>
            <consortium name="EnsemblProtists"/>
        </authorList>
    </citation>
    <scope>IDENTIFICATION</scope>
</reference>
<dbReference type="RefSeq" id="XP_005825296.1">
    <property type="nucleotide sequence ID" value="XM_005825239.1"/>
</dbReference>
<dbReference type="PANTHER" id="PTHR32060:SF30">
    <property type="entry name" value="CARBOXY-TERMINAL PROCESSING PROTEASE CTPA"/>
    <property type="match status" value="1"/>
</dbReference>
<dbReference type="Pfam" id="PF17820">
    <property type="entry name" value="PDZ_6"/>
    <property type="match status" value="1"/>
</dbReference>
<dbReference type="InterPro" id="IPR041489">
    <property type="entry name" value="PDZ_6"/>
</dbReference>
<dbReference type="AlphaFoldDB" id="L1IPW5"/>
<sequence length="345" mass="38905">MAGRSPLRAYGEARGAPLESFGGSRIDDMDHGARPMETHERLLSIEKPIEKPIERSVPVQVPRLVEKVVERGKHVECVTTHERPVVQYVNKVVQIVKEVPVEKIVEKPFVRKIVRERIIEQVVEVIKEVPVERIIEQIVEVEKEVPVEKVVERIHVQEVPVIETEERVVEVVREIPVEIVREVPVYIKIDPAEWESRHSLRSSSAIGGVGLRLERFETGPQAGNVYVVEVVPGSPAADCGVIKLHDLLVSVDGRAVERHNLQELHQMIRGPAGTPVVLELKRTGRQNQQVTLYRTSQPSFMRLSDKAPVGRIVTSQELRQTGEIRNGYSSQQMYSQGMDVTQATL</sequence>
<dbReference type="SMART" id="SM00228">
    <property type="entry name" value="PDZ"/>
    <property type="match status" value="1"/>
</dbReference>
<dbReference type="GO" id="GO:0004175">
    <property type="term" value="F:endopeptidase activity"/>
    <property type="evidence" value="ECO:0007669"/>
    <property type="project" value="TreeGrafter"/>
</dbReference>
<dbReference type="Proteomes" id="UP000011087">
    <property type="component" value="Unassembled WGS sequence"/>
</dbReference>
<dbReference type="InterPro" id="IPR036034">
    <property type="entry name" value="PDZ_sf"/>
</dbReference>
<evidence type="ECO:0000259" key="1">
    <source>
        <dbReference type="PROSITE" id="PS50106"/>
    </source>
</evidence>
<dbReference type="GO" id="GO:0007165">
    <property type="term" value="P:signal transduction"/>
    <property type="evidence" value="ECO:0007669"/>
    <property type="project" value="TreeGrafter"/>
</dbReference>
<dbReference type="PaxDb" id="55529-EKX38316"/>
<dbReference type="KEGG" id="gtt:GUITHDRAFT_115464"/>
<dbReference type="EnsemblProtists" id="EKX38316">
    <property type="protein sequence ID" value="EKX38316"/>
    <property type="gene ID" value="GUITHDRAFT_115464"/>
</dbReference>
<reference evidence="2 4" key="1">
    <citation type="journal article" date="2012" name="Nature">
        <title>Algal genomes reveal evolutionary mosaicism and the fate of nucleomorphs.</title>
        <authorList>
            <consortium name="DOE Joint Genome Institute"/>
            <person name="Curtis B.A."/>
            <person name="Tanifuji G."/>
            <person name="Burki F."/>
            <person name="Gruber A."/>
            <person name="Irimia M."/>
            <person name="Maruyama S."/>
            <person name="Arias M.C."/>
            <person name="Ball S.G."/>
            <person name="Gile G.H."/>
            <person name="Hirakawa Y."/>
            <person name="Hopkins J.F."/>
            <person name="Kuo A."/>
            <person name="Rensing S.A."/>
            <person name="Schmutz J."/>
            <person name="Symeonidi A."/>
            <person name="Elias M."/>
            <person name="Eveleigh R.J."/>
            <person name="Herman E.K."/>
            <person name="Klute M.J."/>
            <person name="Nakayama T."/>
            <person name="Obornik M."/>
            <person name="Reyes-Prieto A."/>
            <person name="Armbrust E.V."/>
            <person name="Aves S.J."/>
            <person name="Beiko R.G."/>
            <person name="Coutinho P."/>
            <person name="Dacks J.B."/>
            <person name="Durnford D.G."/>
            <person name="Fast N.M."/>
            <person name="Green B.R."/>
            <person name="Grisdale C.J."/>
            <person name="Hempel F."/>
            <person name="Henrissat B."/>
            <person name="Hoppner M.P."/>
            <person name="Ishida K."/>
            <person name="Kim E."/>
            <person name="Koreny L."/>
            <person name="Kroth P.G."/>
            <person name="Liu Y."/>
            <person name="Malik S.B."/>
            <person name="Maier U.G."/>
            <person name="McRose D."/>
            <person name="Mock T."/>
            <person name="Neilson J.A."/>
            <person name="Onodera N.T."/>
            <person name="Poole A.M."/>
            <person name="Pritham E.J."/>
            <person name="Richards T.A."/>
            <person name="Rocap G."/>
            <person name="Roy S.W."/>
            <person name="Sarai C."/>
            <person name="Schaack S."/>
            <person name="Shirato S."/>
            <person name="Slamovits C.H."/>
            <person name="Spencer D.F."/>
            <person name="Suzuki S."/>
            <person name="Worden A.Z."/>
            <person name="Zauner S."/>
            <person name="Barry K."/>
            <person name="Bell C."/>
            <person name="Bharti A.K."/>
            <person name="Crow J.A."/>
            <person name="Grimwood J."/>
            <person name="Kramer R."/>
            <person name="Lindquist E."/>
            <person name="Lucas S."/>
            <person name="Salamov A."/>
            <person name="McFadden G.I."/>
            <person name="Lane C.E."/>
            <person name="Keeling P.J."/>
            <person name="Gray M.W."/>
            <person name="Grigoriev I.V."/>
            <person name="Archibald J.M."/>
        </authorList>
    </citation>
    <scope>NUCLEOTIDE SEQUENCE</scope>
    <source>
        <strain evidence="2 4">CCMP2712</strain>
    </source>
</reference>